<proteinExistence type="predicted"/>
<dbReference type="GO" id="GO:0030170">
    <property type="term" value="F:pyridoxal phosphate binding"/>
    <property type="evidence" value="ECO:0007669"/>
    <property type="project" value="InterPro"/>
</dbReference>
<dbReference type="SUPFAM" id="SSF50800">
    <property type="entry name" value="PK beta-barrel domain-like"/>
    <property type="match status" value="1"/>
</dbReference>
<dbReference type="GO" id="GO:0003824">
    <property type="term" value="F:catalytic activity"/>
    <property type="evidence" value="ECO:0007669"/>
    <property type="project" value="InterPro"/>
</dbReference>
<organism evidence="2 3">
    <name type="scientific">Mordavella massiliensis</name>
    <dbReference type="NCBI Taxonomy" id="1871024"/>
    <lineage>
        <taxon>Bacteria</taxon>
        <taxon>Bacillati</taxon>
        <taxon>Bacillota</taxon>
        <taxon>Clostridia</taxon>
        <taxon>Eubacteriales</taxon>
        <taxon>Clostridiaceae</taxon>
        <taxon>Mordavella</taxon>
    </lineage>
</organism>
<reference evidence="2" key="2">
    <citation type="journal article" date="2021" name="Sci. Rep.">
        <title>The distribution of antibiotic resistance genes in chicken gut microbiota commensals.</title>
        <authorList>
            <person name="Juricova H."/>
            <person name="Matiasovicova J."/>
            <person name="Kubasova T."/>
            <person name="Cejkova D."/>
            <person name="Rychlik I."/>
        </authorList>
    </citation>
    <scope>NUCLEOTIDE SEQUENCE</scope>
    <source>
        <strain evidence="2">An582</strain>
    </source>
</reference>
<dbReference type="InterPro" id="IPR005302">
    <property type="entry name" value="MoCF_Sase_C"/>
</dbReference>
<dbReference type="Proteomes" id="UP000705508">
    <property type="component" value="Unassembled WGS sequence"/>
</dbReference>
<name>A0A938XCQ6_9CLOT</name>
<dbReference type="GO" id="GO:0030151">
    <property type="term" value="F:molybdenum ion binding"/>
    <property type="evidence" value="ECO:0007669"/>
    <property type="project" value="InterPro"/>
</dbReference>
<accession>A0A938XCQ6</accession>
<dbReference type="Pfam" id="PF03473">
    <property type="entry name" value="MOSC"/>
    <property type="match status" value="1"/>
</dbReference>
<reference evidence="2" key="1">
    <citation type="submission" date="2020-08" db="EMBL/GenBank/DDBJ databases">
        <authorList>
            <person name="Cejkova D."/>
            <person name="Kubasova T."/>
            <person name="Jahodarova E."/>
            <person name="Rychlik I."/>
        </authorList>
    </citation>
    <scope>NUCLEOTIDE SEQUENCE</scope>
    <source>
        <strain evidence="2">An582</strain>
    </source>
</reference>
<comment type="caution">
    <text evidence="2">The sequence shown here is derived from an EMBL/GenBank/DDBJ whole genome shotgun (WGS) entry which is preliminary data.</text>
</comment>
<protein>
    <recommendedName>
        <fullName evidence="1">MOSC domain-containing protein</fullName>
    </recommendedName>
</protein>
<dbReference type="EMBL" id="JACJKS010000010">
    <property type="protein sequence ID" value="MBM6948657.1"/>
    <property type="molecule type" value="Genomic_DNA"/>
</dbReference>
<evidence type="ECO:0000259" key="1">
    <source>
        <dbReference type="Pfam" id="PF03473"/>
    </source>
</evidence>
<sequence length="155" mass="16992">MSREKSSRVSALYILAGKGKPGRKTKAVEVVEGKGIPGDAHFEDARAPVSIAAADIEDWMAGQDTQGLCFERFKANLWIRIPQEELKRVGKGTQLTCGEAVLEITNGKGRCFPECARVKQGLPCLLREACWYAVCVSGGIIREGDLVEIRQKNNE</sequence>
<evidence type="ECO:0000313" key="2">
    <source>
        <dbReference type="EMBL" id="MBM6948657.1"/>
    </source>
</evidence>
<evidence type="ECO:0000313" key="3">
    <source>
        <dbReference type="Proteomes" id="UP000705508"/>
    </source>
</evidence>
<dbReference type="InterPro" id="IPR011037">
    <property type="entry name" value="Pyrv_Knase-like_insert_dom_sf"/>
</dbReference>
<dbReference type="AlphaFoldDB" id="A0A938XCQ6"/>
<dbReference type="RefSeq" id="WP_204906668.1">
    <property type="nucleotide sequence ID" value="NZ_JACJKS010000010.1"/>
</dbReference>
<dbReference type="Gene3D" id="2.40.33.20">
    <property type="entry name" value="PK beta-barrel domain-like"/>
    <property type="match status" value="1"/>
</dbReference>
<gene>
    <name evidence="2" type="ORF">H6A20_08340</name>
</gene>
<feature type="domain" description="MOSC" evidence="1">
    <location>
        <begin position="38"/>
        <end position="147"/>
    </location>
</feature>